<keyword evidence="9" id="KW-1185">Reference proteome</keyword>
<gene>
    <name evidence="8" type="ORF">R5R35_010080</name>
</gene>
<dbReference type="PANTHER" id="PTHR24264">
    <property type="entry name" value="TRYPSIN-RELATED"/>
    <property type="match status" value="1"/>
</dbReference>
<dbReference type="PRINTS" id="PR00722">
    <property type="entry name" value="CHYMOTRYPSIN"/>
</dbReference>
<proteinExistence type="inferred from homology"/>
<feature type="compositionally biased region" description="Low complexity" evidence="6">
    <location>
        <begin position="213"/>
        <end position="227"/>
    </location>
</feature>
<dbReference type="EMBL" id="JAZDUA010000172">
    <property type="protein sequence ID" value="KAK7865536.1"/>
    <property type="molecule type" value="Genomic_DNA"/>
</dbReference>
<dbReference type="AlphaFoldDB" id="A0AAN9VLJ8"/>
<evidence type="ECO:0000256" key="6">
    <source>
        <dbReference type="SAM" id="MobiDB-lite"/>
    </source>
</evidence>
<evidence type="ECO:0000256" key="5">
    <source>
        <dbReference type="ARBA" id="ARBA00024195"/>
    </source>
</evidence>
<dbReference type="InterPro" id="IPR043504">
    <property type="entry name" value="Peptidase_S1_PA_chymotrypsin"/>
</dbReference>
<evidence type="ECO:0000313" key="9">
    <source>
        <dbReference type="Proteomes" id="UP001378592"/>
    </source>
</evidence>
<comment type="caution">
    <text evidence="8">The sequence shown here is derived from an EMBL/GenBank/DDBJ whole genome shotgun (WGS) entry which is preliminary data.</text>
</comment>
<name>A0AAN9VLJ8_9ORTH</name>
<reference evidence="8 9" key="1">
    <citation type="submission" date="2024-03" db="EMBL/GenBank/DDBJ databases">
        <title>The genome assembly and annotation of the cricket Gryllus longicercus Weissman &amp; Gray.</title>
        <authorList>
            <person name="Szrajer S."/>
            <person name="Gray D."/>
            <person name="Ylla G."/>
        </authorList>
    </citation>
    <scope>NUCLEOTIDE SEQUENCE [LARGE SCALE GENOMIC DNA]</scope>
    <source>
        <strain evidence="8">DAG 2021-001</strain>
        <tissue evidence="8">Whole body minus gut</tissue>
    </source>
</reference>
<dbReference type="Gene3D" id="2.40.10.10">
    <property type="entry name" value="Trypsin-like serine proteases"/>
    <property type="match status" value="1"/>
</dbReference>
<evidence type="ECO:0000313" key="8">
    <source>
        <dbReference type="EMBL" id="KAK7865536.1"/>
    </source>
</evidence>
<accession>A0AAN9VLJ8</accession>
<dbReference type="PANTHER" id="PTHR24264:SF54">
    <property type="entry name" value="PEPTIDASE S1 DOMAIN-CONTAINING PROTEIN"/>
    <property type="match status" value="1"/>
</dbReference>
<keyword evidence="1" id="KW-0645">Protease</keyword>
<feature type="domain" description="Peptidase S1" evidence="7">
    <location>
        <begin position="1"/>
        <end position="182"/>
    </location>
</feature>
<dbReference type="InterPro" id="IPR050127">
    <property type="entry name" value="Serine_Proteases_S1"/>
</dbReference>
<evidence type="ECO:0000256" key="1">
    <source>
        <dbReference type="ARBA" id="ARBA00022670"/>
    </source>
</evidence>
<keyword evidence="4" id="KW-1015">Disulfide bond</keyword>
<dbReference type="GO" id="GO:0004252">
    <property type="term" value="F:serine-type endopeptidase activity"/>
    <property type="evidence" value="ECO:0007669"/>
    <property type="project" value="InterPro"/>
</dbReference>
<keyword evidence="2" id="KW-0378">Hydrolase</keyword>
<feature type="region of interest" description="Disordered" evidence="6">
    <location>
        <begin position="185"/>
        <end position="244"/>
    </location>
</feature>
<dbReference type="InterPro" id="IPR033116">
    <property type="entry name" value="TRYPSIN_SER"/>
</dbReference>
<dbReference type="GO" id="GO:0005615">
    <property type="term" value="C:extracellular space"/>
    <property type="evidence" value="ECO:0007669"/>
    <property type="project" value="TreeGrafter"/>
</dbReference>
<comment type="similarity">
    <text evidence="5">Belongs to the peptidase S1 family. CLIP subfamily.</text>
</comment>
<protein>
    <recommendedName>
        <fullName evidence="7">Peptidase S1 domain-containing protein</fullName>
    </recommendedName>
</protein>
<evidence type="ECO:0000256" key="2">
    <source>
        <dbReference type="ARBA" id="ARBA00022801"/>
    </source>
</evidence>
<dbReference type="GO" id="GO:0006508">
    <property type="term" value="P:proteolysis"/>
    <property type="evidence" value="ECO:0007669"/>
    <property type="project" value="UniProtKB-KW"/>
</dbReference>
<evidence type="ECO:0000256" key="3">
    <source>
        <dbReference type="ARBA" id="ARBA00022825"/>
    </source>
</evidence>
<dbReference type="CDD" id="cd00190">
    <property type="entry name" value="Tryp_SPc"/>
    <property type="match status" value="1"/>
</dbReference>
<dbReference type="FunFam" id="2.40.10.10:FF:000002">
    <property type="entry name" value="Transmembrane protease serine"/>
    <property type="match status" value="1"/>
</dbReference>
<feature type="compositionally biased region" description="Polar residues" evidence="6">
    <location>
        <begin position="230"/>
        <end position="241"/>
    </location>
</feature>
<evidence type="ECO:0000259" key="7">
    <source>
        <dbReference type="PROSITE" id="PS50240"/>
    </source>
</evidence>
<dbReference type="InterPro" id="IPR001254">
    <property type="entry name" value="Trypsin_dom"/>
</dbReference>
<dbReference type="SMART" id="SM00020">
    <property type="entry name" value="Tryp_SPc"/>
    <property type="match status" value="1"/>
</dbReference>
<dbReference type="PROSITE" id="PS50240">
    <property type="entry name" value="TRYPSIN_DOM"/>
    <property type="match status" value="1"/>
</dbReference>
<dbReference type="InterPro" id="IPR001314">
    <property type="entry name" value="Peptidase_S1A"/>
</dbReference>
<dbReference type="Proteomes" id="UP001378592">
    <property type="component" value="Unassembled WGS sequence"/>
</dbReference>
<keyword evidence="3" id="KW-0720">Serine protease</keyword>
<evidence type="ECO:0000256" key="4">
    <source>
        <dbReference type="ARBA" id="ARBA00023157"/>
    </source>
</evidence>
<organism evidence="8 9">
    <name type="scientific">Gryllus longicercus</name>
    <dbReference type="NCBI Taxonomy" id="2509291"/>
    <lineage>
        <taxon>Eukaryota</taxon>
        <taxon>Metazoa</taxon>
        <taxon>Ecdysozoa</taxon>
        <taxon>Arthropoda</taxon>
        <taxon>Hexapoda</taxon>
        <taxon>Insecta</taxon>
        <taxon>Pterygota</taxon>
        <taxon>Neoptera</taxon>
        <taxon>Polyneoptera</taxon>
        <taxon>Orthoptera</taxon>
        <taxon>Ensifera</taxon>
        <taxon>Gryllidea</taxon>
        <taxon>Grylloidea</taxon>
        <taxon>Gryllidae</taxon>
        <taxon>Gryllinae</taxon>
        <taxon>Gryllus</taxon>
    </lineage>
</organism>
<dbReference type="InterPro" id="IPR009003">
    <property type="entry name" value="Peptidase_S1_PA"/>
</dbReference>
<dbReference type="Pfam" id="PF00089">
    <property type="entry name" value="Trypsin"/>
    <property type="match status" value="1"/>
</dbReference>
<dbReference type="SUPFAM" id="SSF50494">
    <property type="entry name" value="Trypsin-like serine proteases"/>
    <property type="match status" value="1"/>
</dbReference>
<sequence>MEVARTAVHPDWKPVDQGGNELNDVAVITLRTSAKGYAPATLPPASSTSSLIEVSPQGSWEPEAAGREALVAGFGEQREGDVSSLPCELHVATVRVLDRVACLRSAIPAFYARQPSLLCAGRRAGGVDTCQGDSGGPLIVKENGKNILIGIVSFGYGCGQPGTPGLYTRVASFLPWIRDQMGQDNRILSGGSKGSSDQSSSANKGHYVPQTASQPQSSGSVGSSRPGDTPSLQSSIPQVTYNNNNGGGQQGFSGWYWPGYVYQPYNSPSSYPETAQQYGYWNNWPRYWQNSWPWYNWQNAWSR</sequence>
<dbReference type="PROSITE" id="PS00135">
    <property type="entry name" value="TRYPSIN_SER"/>
    <property type="match status" value="1"/>
</dbReference>